<keyword evidence="6" id="KW-1185">Reference proteome</keyword>
<dbReference type="CDD" id="cd09999">
    <property type="entry name" value="Arginase-like_1"/>
    <property type="match status" value="1"/>
</dbReference>
<keyword evidence="3" id="KW-0464">Manganese</keyword>
<evidence type="ECO:0000313" key="6">
    <source>
        <dbReference type="Proteomes" id="UP001500908"/>
    </source>
</evidence>
<sequence>MVWQRDVDLVVPLWQGGDDVRAAAGAAALARIVPTGQNRLHVSVPDGERATLEGVRNLEVLADTVRQLRDRIAKRAPTRALTLGGDGLSDLATLEHLTRVHPGTVVYWMGAHAAAHTPASCPTGAAHHMGLRLLLGEGHPRLATAPGLTPGQVTLVGARELDPAEEEFVRATGLAWMDPVQVIADPTDVVKARPAGSPAYVHLDLDVCDGADLPAVARPSTQGPRVESVATALRTIAAHHDVVGVGVGEYVPVVEHDSAKVALLLHALDLAEAPVNDRA</sequence>
<evidence type="ECO:0000256" key="1">
    <source>
        <dbReference type="ARBA" id="ARBA00022723"/>
    </source>
</evidence>
<comment type="caution">
    <text evidence="5">The sequence shown here is derived from an EMBL/GenBank/DDBJ whole genome shotgun (WGS) entry which is preliminary data.</text>
</comment>
<evidence type="ECO:0008006" key="7">
    <source>
        <dbReference type="Google" id="ProtNLM"/>
    </source>
</evidence>
<proteinExistence type="inferred from homology"/>
<keyword evidence="2" id="KW-0378">Hydrolase</keyword>
<dbReference type="Gene3D" id="3.40.800.10">
    <property type="entry name" value="Ureohydrolase domain"/>
    <property type="match status" value="1"/>
</dbReference>
<dbReference type="RefSeq" id="WP_344977008.1">
    <property type="nucleotide sequence ID" value="NZ_BAABDD010000046.1"/>
</dbReference>
<protein>
    <recommendedName>
        <fullName evidence="7">Arginase</fullName>
    </recommendedName>
</protein>
<reference evidence="6" key="1">
    <citation type="journal article" date="2019" name="Int. J. Syst. Evol. Microbiol.">
        <title>The Global Catalogue of Microorganisms (GCM) 10K type strain sequencing project: providing services to taxonomists for standard genome sequencing and annotation.</title>
        <authorList>
            <consortium name="The Broad Institute Genomics Platform"/>
            <consortium name="The Broad Institute Genome Sequencing Center for Infectious Disease"/>
            <person name="Wu L."/>
            <person name="Ma J."/>
        </authorList>
    </citation>
    <scope>NUCLEOTIDE SEQUENCE [LARGE SCALE GENOMIC DNA]</scope>
    <source>
        <strain evidence="6">JCM 17137</strain>
    </source>
</reference>
<evidence type="ECO:0000313" key="5">
    <source>
        <dbReference type="EMBL" id="GAA3765217.1"/>
    </source>
</evidence>
<accession>A0ABP7GNF7</accession>
<dbReference type="InterPro" id="IPR023696">
    <property type="entry name" value="Ureohydrolase_dom_sf"/>
</dbReference>
<name>A0ABP7GNF7_9ACTN</name>
<dbReference type="Pfam" id="PF00491">
    <property type="entry name" value="Arginase"/>
    <property type="match status" value="1"/>
</dbReference>
<dbReference type="Proteomes" id="UP001500908">
    <property type="component" value="Unassembled WGS sequence"/>
</dbReference>
<dbReference type="InterPro" id="IPR006035">
    <property type="entry name" value="Ureohydrolase"/>
</dbReference>
<evidence type="ECO:0000256" key="3">
    <source>
        <dbReference type="ARBA" id="ARBA00023211"/>
    </source>
</evidence>
<dbReference type="PROSITE" id="PS51409">
    <property type="entry name" value="ARGINASE_2"/>
    <property type="match status" value="1"/>
</dbReference>
<dbReference type="PRINTS" id="PR00116">
    <property type="entry name" value="ARGINASE"/>
</dbReference>
<dbReference type="EMBL" id="BAABDD010000046">
    <property type="protein sequence ID" value="GAA3765217.1"/>
    <property type="molecule type" value="Genomic_DNA"/>
</dbReference>
<dbReference type="PANTHER" id="PTHR43782:SF3">
    <property type="entry name" value="ARGINASE"/>
    <property type="match status" value="1"/>
</dbReference>
<evidence type="ECO:0000256" key="4">
    <source>
        <dbReference type="PROSITE-ProRule" id="PRU00742"/>
    </source>
</evidence>
<organism evidence="5 6">
    <name type="scientific">Salinactinospora qingdaonensis</name>
    <dbReference type="NCBI Taxonomy" id="702744"/>
    <lineage>
        <taxon>Bacteria</taxon>
        <taxon>Bacillati</taxon>
        <taxon>Actinomycetota</taxon>
        <taxon>Actinomycetes</taxon>
        <taxon>Streptosporangiales</taxon>
        <taxon>Nocardiopsidaceae</taxon>
        <taxon>Salinactinospora</taxon>
    </lineage>
</organism>
<comment type="similarity">
    <text evidence="4">Belongs to the arginase family.</text>
</comment>
<dbReference type="PANTHER" id="PTHR43782">
    <property type="entry name" value="ARGINASE"/>
    <property type="match status" value="1"/>
</dbReference>
<gene>
    <name evidence="5" type="ORF">GCM10022402_48140</name>
</gene>
<dbReference type="SUPFAM" id="SSF52768">
    <property type="entry name" value="Arginase/deacetylase"/>
    <property type="match status" value="1"/>
</dbReference>
<evidence type="ECO:0000256" key="2">
    <source>
        <dbReference type="ARBA" id="ARBA00022801"/>
    </source>
</evidence>
<keyword evidence="1" id="KW-0479">Metal-binding</keyword>